<evidence type="ECO:0000313" key="2">
    <source>
        <dbReference type="EMBL" id="KAJ7753376.1"/>
    </source>
</evidence>
<evidence type="ECO:0008006" key="4">
    <source>
        <dbReference type="Google" id="ProtNLM"/>
    </source>
</evidence>
<comment type="caution">
    <text evidence="2">The sequence shown here is derived from an EMBL/GenBank/DDBJ whole genome shotgun (WGS) entry which is preliminary data.</text>
</comment>
<protein>
    <recommendedName>
        <fullName evidence="4">F-box domain-containing protein</fullName>
    </recommendedName>
</protein>
<dbReference type="Proteomes" id="UP001215280">
    <property type="component" value="Unassembled WGS sequence"/>
</dbReference>
<feature type="non-terminal residue" evidence="2">
    <location>
        <position position="1"/>
    </location>
</feature>
<dbReference type="EMBL" id="JARJLG010000071">
    <property type="protein sequence ID" value="KAJ7753376.1"/>
    <property type="molecule type" value="Genomic_DNA"/>
</dbReference>
<reference evidence="2" key="1">
    <citation type="submission" date="2023-03" db="EMBL/GenBank/DDBJ databases">
        <title>Massive genome expansion in bonnet fungi (Mycena s.s.) driven by repeated elements and novel gene families across ecological guilds.</title>
        <authorList>
            <consortium name="Lawrence Berkeley National Laboratory"/>
            <person name="Harder C.B."/>
            <person name="Miyauchi S."/>
            <person name="Viragh M."/>
            <person name="Kuo A."/>
            <person name="Thoen E."/>
            <person name="Andreopoulos B."/>
            <person name="Lu D."/>
            <person name="Skrede I."/>
            <person name="Drula E."/>
            <person name="Henrissat B."/>
            <person name="Morin E."/>
            <person name="Kohler A."/>
            <person name="Barry K."/>
            <person name="LaButti K."/>
            <person name="Morin E."/>
            <person name="Salamov A."/>
            <person name="Lipzen A."/>
            <person name="Mereny Z."/>
            <person name="Hegedus B."/>
            <person name="Baldrian P."/>
            <person name="Stursova M."/>
            <person name="Weitz H."/>
            <person name="Taylor A."/>
            <person name="Grigoriev I.V."/>
            <person name="Nagy L.G."/>
            <person name="Martin F."/>
            <person name="Kauserud H."/>
        </authorList>
    </citation>
    <scope>NUCLEOTIDE SEQUENCE</scope>
    <source>
        <strain evidence="2">CBHHK188m</strain>
    </source>
</reference>
<feature type="coiled-coil region" evidence="1">
    <location>
        <begin position="3"/>
        <end position="30"/>
    </location>
</feature>
<feature type="non-terminal residue" evidence="2">
    <location>
        <position position="103"/>
    </location>
</feature>
<proteinExistence type="predicted"/>
<evidence type="ECO:0000256" key="1">
    <source>
        <dbReference type="SAM" id="Coils"/>
    </source>
</evidence>
<sequence>ARASTTSSSIAELTRKIDELTRKRAALNEFVTAHLTLVSHVRRLPVDIMQKIFVACLPSGQNFVIAEHDAPLLLCHVCRGCRNLALTTPRLWASLDISVPYTD</sequence>
<gene>
    <name evidence="2" type="ORF">DFH07DRAFT_697981</name>
</gene>
<keyword evidence="3" id="KW-1185">Reference proteome</keyword>
<accession>A0AAD7IYS7</accession>
<name>A0AAD7IYS7_9AGAR</name>
<keyword evidence="1" id="KW-0175">Coiled coil</keyword>
<evidence type="ECO:0000313" key="3">
    <source>
        <dbReference type="Proteomes" id="UP001215280"/>
    </source>
</evidence>
<organism evidence="2 3">
    <name type="scientific">Mycena maculata</name>
    <dbReference type="NCBI Taxonomy" id="230809"/>
    <lineage>
        <taxon>Eukaryota</taxon>
        <taxon>Fungi</taxon>
        <taxon>Dikarya</taxon>
        <taxon>Basidiomycota</taxon>
        <taxon>Agaricomycotina</taxon>
        <taxon>Agaricomycetes</taxon>
        <taxon>Agaricomycetidae</taxon>
        <taxon>Agaricales</taxon>
        <taxon>Marasmiineae</taxon>
        <taxon>Mycenaceae</taxon>
        <taxon>Mycena</taxon>
    </lineage>
</organism>
<dbReference type="AlphaFoldDB" id="A0AAD7IYS7"/>